<keyword evidence="4" id="KW-1185">Reference proteome</keyword>
<reference evidence="3 4" key="1">
    <citation type="journal article" date="2021" name="Elife">
        <title>Chloroplast acquisition without the gene transfer in kleptoplastic sea slugs, Plakobranchus ocellatus.</title>
        <authorList>
            <person name="Maeda T."/>
            <person name="Takahashi S."/>
            <person name="Yoshida T."/>
            <person name="Shimamura S."/>
            <person name="Takaki Y."/>
            <person name="Nagai Y."/>
            <person name="Toyoda A."/>
            <person name="Suzuki Y."/>
            <person name="Arimoto A."/>
            <person name="Ishii H."/>
            <person name="Satoh N."/>
            <person name="Nishiyama T."/>
            <person name="Hasebe M."/>
            <person name="Maruyama T."/>
            <person name="Minagawa J."/>
            <person name="Obokata J."/>
            <person name="Shigenobu S."/>
        </authorList>
    </citation>
    <scope>NUCLEOTIDE SEQUENCE [LARGE SCALE GENOMIC DNA]</scope>
</reference>
<feature type="chain" id="PRO_5043584974" evidence="2">
    <location>
        <begin position="21"/>
        <end position="249"/>
    </location>
</feature>
<dbReference type="EMBL" id="BLXT01008250">
    <property type="protein sequence ID" value="GFO47156.1"/>
    <property type="molecule type" value="Genomic_DNA"/>
</dbReference>
<name>A0AAV4DTE5_9GAST</name>
<keyword evidence="1" id="KW-0472">Membrane</keyword>
<evidence type="ECO:0000313" key="3">
    <source>
        <dbReference type="EMBL" id="GFO47156.1"/>
    </source>
</evidence>
<dbReference type="AlphaFoldDB" id="A0AAV4DTE5"/>
<dbReference type="Proteomes" id="UP000735302">
    <property type="component" value="Unassembled WGS sequence"/>
</dbReference>
<sequence length="249" mass="27671">MATLLLKLSVLFLVFCLTYGSNTTVAGNIAAVTFKMAALLLKLSVLSLVLCLTYGSNTTVAGNAQNLVLRRDDLRKTTEQLSTIAQALQTYSETQKAAIMSILEDDQDFKRFFEALHRLSTRSQTAGHMLEMRSEGVSDALVESGDVGDVVERIKKDVDTLKGFLELSMKQADEAFRKVAWILTPPLKRNVNQMLEEIDELFKTATEMFNNIVDDSINLRNIVTEAGEDIYQVMQQATQSFELAQTVTG</sequence>
<keyword evidence="1" id="KW-1133">Transmembrane helix</keyword>
<protein>
    <submittedName>
        <fullName evidence="3">Uncharacterized protein</fullName>
    </submittedName>
</protein>
<organism evidence="3 4">
    <name type="scientific">Plakobranchus ocellatus</name>
    <dbReference type="NCBI Taxonomy" id="259542"/>
    <lineage>
        <taxon>Eukaryota</taxon>
        <taxon>Metazoa</taxon>
        <taxon>Spiralia</taxon>
        <taxon>Lophotrochozoa</taxon>
        <taxon>Mollusca</taxon>
        <taxon>Gastropoda</taxon>
        <taxon>Heterobranchia</taxon>
        <taxon>Euthyneura</taxon>
        <taxon>Panpulmonata</taxon>
        <taxon>Sacoglossa</taxon>
        <taxon>Placobranchoidea</taxon>
        <taxon>Plakobranchidae</taxon>
        <taxon>Plakobranchus</taxon>
    </lineage>
</organism>
<keyword evidence="2" id="KW-0732">Signal</keyword>
<feature type="transmembrane region" description="Helical" evidence="1">
    <location>
        <begin position="36"/>
        <end position="55"/>
    </location>
</feature>
<evidence type="ECO:0000256" key="1">
    <source>
        <dbReference type="SAM" id="Phobius"/>
    </source>
</evidence>
<accession>A0AAV4DTE5</accession>
<feature type="signal peptide" evidence="2">
    <location>
        <begin position="1"/>
        <end position="20"/>
    </location>
</feature>
<comment type="caution">
    <text evidence="3">The sequence shown here is derived from an EMBL/GenBank/DDBJ whole genome shotgun (WGS) entry which is preliminary data.</text>
</comment>
<proteinExistence type="predicted"/>
<evidence type="ECO:0000256" key="2">
    <source>
        <dbReference type="SAM" id="SignalP"/>
    </source>
</evidence>
<evidence type="ECO:0000313" key="4">
    <source>
        <dbReference type="Proteomes" id="UP000735302"/>
    </source>
</evidence>
<gene>
    <name evidence="3" type="ORF">PoB_007366100</name>
</gene>
<keyword evidence="1" id="KW-0812">Transmembrane</keyword>